<keyword evidence="7 12" id="KW-0175">Coiled coil</keyword>
<dbReference type="InterPro" id="IPR027417">
    <property type="entry name" value="P-loop_NTPase"/>
</dbReference>
<evidence type="ECO:0000256" key="5">
    <source>
        <dbReference type="ARBA" id="ARBA00022776"/>
    </source>
</evidence>
<dbReference type="EMBL" id="JASPKY010000034">
    <property type="protein sequence ID" value="KAK9747107.1"/>
    <property type="molecule type" value="Genomic_DNA"/>
</dbReference>
<evidence type="ECO:0000256" key="12">
    <source>
        <dbReference type="SAM" id="Coils"/>
    </source>
</evidence>
<dbReference type="GO" id="GO:0005524">
    <property type="term" value="F:ATP binding"/>
    <property type="evidence" value="ECO:0007669"/>
    <property type="project" value="UniProtKB-KW"/>
</dbReference>
<dbReference type="GO" id="GO:0030261">
    <property type="term" value="P:chromosome condensation"/>
    <property type="evidence" value="ECO:0007669"/>
    <property type="project" value="UniProtKB-KW"/>
</dbReference>
<keyword evidence="6" id="KW-0067">ATP-binding</keyword>
<dbReference type="SUPFAM" id="SSF52540">
    <property type="entry name" value="P-loop containing nucleoside triphosphate hydrolases"/>
    <property type="match status" value="1"/>
</dbReference>
<dbReference type="Gene3D" id="1.10.287.1490">
    <property type="match status" value="1"/>
</dbReference>
<feature type="coiled-coil region" evidence="12">
    <location>
        <begin position="406"/>
        <end position="506"/>
    </location>
</feature>
<evidence type="ECO:0000259" key="13">
    <source>
        <dbReference type="SMART" id="SM00968"/>
    </source>
</evidence>
<evidence type="ECO:0000256" key="8">
    <source>
        <dbReference type="ARBA" id="ARBA00023067"/>
    </source>
</evidence>
<feature type="coiled-coil region" evidence="12">
    <location>
        <begin position="756"/>
        <end position="948"/>
    </location>
</feature>
<evidence type="ECO:0000256" key="7">
    <source>
        <dbReference type="ARBA" id="ARBA00023054"/>
    </source>
</evidence>
<evidence type="ECO:0000313" key="15">
    <source>
        <dbReference type="Proteomes" id="UP001458880"/>
    </source>
</evidence>
<evidence type="ECO:0000256" key="2">
    <source>
        <dbReference type="ARBA" id="ARBA00005231"/>
    </source>
</evidence>
<dbReference type="InterPro" id="IPR036277">
    <property type="entry name" value="SMC_hinge_sf"/>
</dbReference>
<comment type="subcellular location">
    <subcellularLocation>
        <location evidence="1 11">Nucleus</location>
    </subcellularLocation>
</comment>
<evidence type="ECO:0000256" key="11">
    <source>
        <dbReference type="PIRNR" id="PIRNR005719"/>
    </source>
</evidence>
<feature type="coiled-coil region" evidence="12">
    <location>
        <begin position="1002"/>
        <end position="1036"/>
    </location>
</feature>
<feature type="domain" description="SMC hinge" evidence="13">
    <location>
        <begin position="531"/>
        <end position="651"/>
    </location>
</feature>
<evidence type="ECO:0000256" key="9">
    <source>
        <dbReference type="ARBA" id="ARBA00023242"/>
    </source>
</evidence>
<feature type="coiled-coil region" evidence="12">
    <location>
        <begin position="328"/>
        <end position="376"/>
    </location>
</feature>
<name>A0AAW1MKH8_POPJA</name>
<evidence type="ECO:0000256" key="10">
    <source>
        <dbReference type="ARBA" id="ARBA00023306"/>
    </source>
</evidence>
<protein>
    <recommendedName>
        <fullName evidence="11">Structural maintenance of chromosomes protein</fullName>
    </recommendedName>
</protein>
<dbReference type="Pfam" id="PF06470">
    <property type="entry name" value="SMC_hinge"/>
    <property type="match status" value="1"/>
</dbReference>
<dbReference type="InterPro" id="IPR027120">
    <property type="entry name" value="Smc2_ABC"/>
</dbReference>
<dbReference type="GO" id="GO:0051301">
    <property type="term" value="P:cell division"/>
    <property type="evidence" value="ECO:0007669"/>
    <property type="project" value="UniProtKB-KW"/>
</dbReference>
<dbReference type="CDD" id="cd03273">
    <property type="entry name" value="ABC_SMC2_euk"/>
    <property type="match status" value="1"/>
</dbReference>
<dbReference type="GO" id="GO:0005634">
    <property type="term" value="C:nucleus"/>
    <property type="evidence" value="ECO:0007669"/>
    <property type="project" value="UniProtKB-SubCell"/>
</dbReference>
<dbReference type="InterPro" id="IPR010935">
    <property type="entry name" value="SMC_hinge"/>
</dbReference>
<keyword evidence="15" id="KW-1185">Reference proteome</keyword>
<gene>
    <name evidence="14" type="ORF">QE152_g5629</name>
</gene>
<proteinExistence type="inferred from homology"/>
<dbReference type="GO" id="GO:0005694">
    <property type="term" value="C:chromosome"/>
    <property type="evidence" value="ECO:0007669"/>
    <property type="project" value="InterPro"/>
</dbReference>
<feature type="coiled-coil region" evidence="12">
    <location>
        <begin position="685"/>
        <end position="719"/>
    </location>
</feature>
<keyword evidence="4" id="KW-0547">Nucleotide-binding</keyword>
<dbReference type="Proteomes" id="UP001458880">
    <property type="component" value="Unassembled WGS sequence"/>
</dbReference>
<dbReference type="PIRSF" id="PIRSF005719">
    <property type="entry name" value="SMC"/>
    <property type="match status" value="1"/>
</dbReference>
<reference evidence="14 15" key="1">
    <citation type="journal article" date="2024" name="BMC Genomics">
        <title>De novo assembly and annotation of Popillia japonica's genome with initial clues to its potential as an invasive pest.</title>
        <authorList>
            <person name="Cucini C."/>
            <person name="Boschi S."/>
            <person name="Funari R."/>
            <person name="Cardaioli E."/>
            <person name="Iannotti N."/>
            <person name="Marturano G."/>
            <person name="Paoli F."/>
            <person name="Bruttini M."/>
            <person name="Carapelli A."/>
            <person name="Frati F."/>
            <person name="Nardi F."/>
        </authorList>
    </citation>
    <scope>NUCLEOTIDE SEQUENCE [LARGE SCALE GENOMIC DNA]</scope>
    <source>
        <strain evidence="14">DMR45628</strain>
    </source>
</reference>
<dbReference type="Gene3D" id="3.40.50.300">
    <property type="entry name" value="P-loop containing nucleotide triphosphate hydrolases"/>
    <property type="match status" value="2"/>
</dbReference>
<dbReference type="Gene3D" id="1.20.1060.20">
    <property type="match status" value="1"/>
</dbReference>
<dbReference type="Gene3D" id="3.30.70.1620">
    <property type="match status" value="1"/>
</dbReference>
<evidence type="ECO:0000256" key="1">
    <source>
        <dbReference type="ARBA" id="ARBA00004123"/>
    </source>
</evidence>
<evidence type="ECO:0000256" key="6">
    <source>
        <dbReference type="ARBA" id="ARBA00022840"/>
    </source>
</evidence>
<keyword evidence="8" id="KW-0226">DNA condensation</keyword>
<dbReference type="SUPFAM" id="SSF75553">
    <property type="entry name" value="Smc hinge domain"/>
    <property type="match status" value="1"/>
</dbReference>
<evidence type="ECO:0000256" key="3">
    <source>
        <dbReference type="ARBA" id="ARBA00022618"/>
    </source>
</evidence>
<keyword evidence="3" id="KW-0132">Cell division</keyword>
<evidence type="ECO:0000313" key="14">
    <source>
        <dbReference type="EMBL" id="KAK9747107.1"/>
    </source>
</evidence>
<dbReference type="InterPro" id="IPR003395">
    <property type="entry name" value="RecF/RecN/SMC_N"/>
</dbReference>
<dbReference type="SMART" id="SM00968">
    <property type="entry name" value="SMC_hinge"/>
    <property type="match status" value="1"/>
</dbReference>
<dbReference type="Pfam" id="PF02463">
    <property type="entry name" value="SMC_N"/>
    <property type="match status" value="2"/>
</dbReference>
<dbReference type="AlphaFoldDB" id="A0AAW1MKH8"/>
<feature type="coiled-coil region" evidence="12">
    <location>
        <begin position="257"/>
        <end position="298"/>
    </location>
</feature>
<comment type="similarity">
    <text evidence="2">Belongs to the SMC family. SMC2 subfamily.</text>
</comment>
<evidence type="ECO:0000256" key="4">
    <source>
        <dbReference type="ARBA" id="ARBA00022741"/>
    </source>
</evidence>
<dbReference type="GO" id="GO:0016887">
    <property type="term" value="F:ATP hydrolysis activity"/>
    <property type="evidence" value="ECO:0007669"/>
    <property type="project" value="InterPro"/>
</dbReference>
<dbReference type="InterPro" id="IPR024704">
    <property type="entry name" value="SMC"/>
</dbReference>
<accession>A0AAW1MKH8</accession>
<keyword evidence="5" id="KW-0498">Mitosis</keyword>
<organism evidence="14 15">
    <name type="scientific">Popillia japonica</name>
    <name type="common">Japanese beetle</name>
    <dbReference type="NCBI Taxonomy" id="7064"/>
    <lineage>
        <taxon>Eukaryota</taxon>
        <taxon>Metazoa</taxon>
        <taxon>Ecdysozoa</taxon>
        <taxon>Arthropoda</taxon>
        <taxon>Hexapoda</taxon>
        <taxon>Insecta</taxon>
        <taxon>Pterygota</taxon>
        <taxon>Neoptera</taxon>
        <taxon>Endopterygota</taxon>
        <taxon>Coleoptera</taxon>
        <taxon>Polyphaga</taxon>
        <taxon>Scarabaeiformia</taxon>
        <taxon>Scarabaeidae</taxon>
        <taxon>Rutelinae</taxon>
        <taxon>Popillia</taxon>
    </lineage>
</organism>
<dbReference type="PANTHER" id="PTHR43977">
    <property type="entry name" value="STRUCTURAL MAINTENANCE OF CHROMOSOMES PROTEIN 3"/>
    <property type="match status" value="1"/>
</dbReference>
<sequence length="1178" mass="134986">MNTYTADQHLKMYIKSIVLDGFKSYGRRTEVKGFDPQFTAVTGLNGSGKSNIVDSICFVLGITNLTNVRVTSLQDLIYKSGQAGINKATVTINFDNTDKQQSPPGFENYNEIVITRQVVIGGKNKYLLNGLSVTNKRIQDLFCSIQLNVNNPHFLIMQGKITKVLNMKPPEILAMVEEAAGTRMFEAKKQVAGKNLEKKNIKLQEMQKLFYEDVEPRMTKLHEERAKVFELQQLEGELAHSLKLFEAWEFNIAEIRTQNSDNEIKKIQEKIENMRSSIEENLANIKTLDEEAANMMKDSENLASTKLKELESKLKDQIKLEAEVNAVEKASKESVSSEERNIKQLEKNLKIDENALKSKEQDLAKTNDFYENLKNNENTDVEALAACQKRYEAICAGMEVNDNGEAQTLMSQLMNAKRELMQAETDITVSQNELEYSKQQLKEKQANLGGETTSYVQDKKQLEILEKDMKNMKNSLSKLKYSEEQMIQLQERRKTLSNELRRLRDNTERFYASRPYTRFIYTDPENNFNRRTVHGLVCDLIDIQNKKNCIAIETAAGSMLYSVVVDTDVISKKLINKGNLQHRTTFIPLNKIRASKMHPNVIKEAYRLVGKENITPALDVITYNKQLQPAMESIFGNVFITKDLNIAKIVCFHESIKKRCVTLDGDVVDPAGTLSGGSMQNNASVLKLLEDLKKQEMEYREMENEYGRIQTEVQSMMESKEQWTNHNSQLELIQHQSNVISKRLEQTTHHMQVAEVQQLKTDIATLTEKVKLCEEKRKQYQKVIKDLEHKMKDSKGHQEKQRKEIENELKNLRKKSEKSKELWMQREEEYRTLTVEIEELKKTIENTKEEIKTAQANIVDLKEKYQQSGAETAKIKIVLKELQDALQAEKSVIAAKNKNIQQKYKAKNKLTEQNNEHELEIKKKEYDLNKAQDEYKMMKGRFNELSRKCKDKNLINEAKKLSESEGKALEAKLRKGTQRKNELSKTVNMKAHQLFEHETRAYETLKTNISNIKKDMSKIKDTINKLDKKKQEIINKAFNQITKDLSSILSTLLPGANAKLNIPNGRTILQGLEIKVSLGGVWKDSLDELSGGQRSLVALSFILAMLLFKPAPLYILDEVDAALDLSHTQNIGAMLKKHFKQSQFVIISLKDGMFNNANVLFKTQFSDGVSTVSRTSNL</sequence>
<keyword evidence="9 11" id="KW-0539">Nucleus</keyword>
<comment type="caution">
    <text evidence="14">The sequence shown here is derived from an EMBL/GenBank/DDBJ whole genome shotgun (WGS) entry which is preliminary data.</text>
</comment>
<keyword evidence="10" id="KW-0131">Cell cycle</keyword>